<organism evidence="1 2">
    <name type="scientific">Flavobacterium resistens</name>
    <dbReference type="NCBI Taxonomy" id="443612"/>
    <lineage>
        <taxon>Bacteria</taxon>
        <taxon>Pseudomonadati</taxon>
        <taxon>Bacteroidota</taxon>
        <taxon>Flavobacteriia</taxon>
        <taxon>Flavobacteriales</taxon>
        <taxon>Flavobacteriaceae</taxon>
        <taxon>Flavobacterium</taxon>
    </lineage>
</organism>
<reference evidence="1 2" key="1">
    <citation type="submission" date="2017-05" db="EMBL/GenBank/DDBJ databases">
        <authorList>
            <person name="Varghese N."/>
            <person name="Submissions S."/>
        </authorList>
    </citation>
    <scope>NUCLEOTIDE SEQUENCE [LARGE SCALE GENOMIC DNA]</scope>
    <source>
        <strain evidence="1 2">DSM 19382</strain>
    </source>
</reference>
<dbReference type="AlphaFoldDB" id="A0A521BHB6"/>
<accession>A0A521BHB6</accession>
<protein>
    <submittedName>
        <fullName evidence="1">Uncharacterized protein</fullName>
    </submittedName>
</protein>
<proteinExistence type="predicted"/>
<dbReference type="Proteomes" id="UP000317289">
    <property type="component" value="Unassembled WGS sequence"/>
</dbReference>
<evidence type="ECO:0000313" key="2">
    <source>
        <dbReference type="Proteomes" id="UP000317289"/>
    </source>
</evidence>
<dbReference type="EMBL" id="FXTA01000001">
    <property type="protein sequence ID" value="SMO46110.1"/>
    <property type="molecule type" value="Genomic_DNA"/>
</dbReference>
<name>A0A521BHB6_9FLAO</name>
<evidence type="ECO:0000313" key="1">
    <source>
        <dbReference type="EMBL" id="SMO46110.1"/>
    </source>
</evidence>
<sequence length="42" mass="4789">MGKKIGSITSYIADLDIFAKRIENTQMKILLMKMTTKTNLLN</sequence>
<gene>
    <name evidence="1" type="ORF">SAMN06265349_1011031</name>
</gene>
<dbReference type="RefSeq" id="WP_262711381.1">
    <property type="nucleotide sequence ID" value="NZ_FXTA01000001.1"/>
</dbReference>